<feature type="region of interest" description="Disordered" evidence="1">
    <location>
        <begin position="64"/>
        <end position="134"/>
    </location>
</feature>
<dbReference type="Pfam" id="PF22272">
    <property type="entry name" value="LEA_3b"/>
    <property type="match status" value="1"/>
</dbReference>
<protein>
    <recommendedName>
        <fullName evidence="4">Late embryogenesis abundant protein At5g17165-like</fullName>
    </recommendedName>
</protein>
<dbReference type="PANTHER" id="PTHR35122:SF2">
    <property type="entry name" value="OS04G0598000 PROTEIN"/>
    <property type="match status" value="1"/>
</dbReference>
<feature type="compositionally biased region" description="Polar residues" evidence="1">
    <location>
        <begin position="99"/>
        <end position="111"/>
    </location>
</feature>
<name>A0AAD3TFL0_NEPGR</name>
<evidence type="ECO:0000313" key="3">
    <source>
        <dbReference type="Proteomes" id="UP001279734"/>
    </source>
</evidence>
<proteinExistence type="predicted"/>
<evidence type="ECO:0008006" key="4">
    <source>
        <dbReference type="Google" id="ProtNLM"/>
    </source>
</evidence>
<evidence type="ECO:0000313" key="2">
    <source>
        <dbReference type="EMBL" id="GMH28178.1"/>
    </source>
</evidence>
<accession>A0AAD3TFL0</accession>
<evidence type="ECO:0000256" key="1">
    <source>
        <dbReference type="SAM" id="MobiDB-lite"/>
    </source>
</evidence>
<organism evidence="2 3">
    <name type="scientific">Nepenthes gracilis</name>
    <name type="common">Slender pitcher plant</name>
    <dbReference type="NCBI Taxonomy" id="150966"/>
    <lineage>
        <taxon>Eukaryota</taxon>
        <taxon>Viridiplantae</taxon>
        <taxon>Streptophyta</taxon>
        <taxon>Embryophyta</taxon>
        <taxon>Tracheophyta</taxon>
        <taxon>Spermatophyta</taxon>
        <taxon>Magnoliopsida</taxon>
        <taxon>eudicotyledons</taxon>
        <taxon>Gunneridae</taxon>
        <taxon>Pentapetalae</taxon>
        <taxon>Caryophyllales</taxon>
        <taxon>Nepenthaceae</taxon>
        <taxon>Nepenthes</taxon>
    </lineage>
</organism>
<sequence>MAANSGSRRVVSLGKRFVNNQIWVRDPTLSLSAAAAAAPSRRSVHASVYDKNLEDQVRPTIVPDDVIQPQSDKYWAPNPHTGVFGPDTEHSPAAGSERGFQTSNSTPNGGSESVLEQKAFFRPLEDLDKPPQHP</sequence>
<comment type="caution">
    <text evidence="2">The sequence shown here is derived from an EMBL/GenBank/DDBJ whole genome shotgun (WGS) entry which is preliminary data.</text>
</comment>
<gene>
    <name evidence="2" type="ORF">Nepgr_030021</name>
</gene>
<reference evidence="2" key="1">
    <citation type="submission" date="2023-05" db="EMBL/GenBank/DDBJ databases">
        <title>Nepenthes gracilis genome sequencing.</title>
        <authorList>
            <person name="Fukushima K."/>
        </authorList>
    </citation>
    <scope>NUCLEOTIDE SEQUENCE</scope>
    <source>
        <strain evidence="2">SING2019-196</strain>
    </source>
</reference>
<dbReference type="InterPro" id="IPR039291">
    <property type="entry name" value="At5g17165-like"/>
</dbReference>
<dbReference type="Proteomes" id="UP001279734">
    <property type="component" value="Unassembled WGS sequence"/>
</dbReference>
<dbReference type="AlphaFoldDB" id="A0AAD3TFL0"/>
<keyword evidence="3" id="KW-1185">Reference proteome</keyword>
<dbReference type="PANTHER" id="PTHR35122">
    <property type="entry name" value="OSJNBA0093F12.14 PROTEIN"/>
    <property type="match status" value="1"/>
</dbReference>
<feature type="compositionally biased region" description="Basic and acidic residues" evidence="1">
    <location>
        <begin position="123"/>
        <end position="134"/>
    </location>
</feature>
<dbReference type="EMBL" id="BSYO01000034">
    <property type="protein sequence ID" value="GMH28178.1"/>
    <property type="molecule type" value="Genomic_DNA"/>
</dbReference>